<accession>A0A917ILR0</accession>
<evidence type="ECO:0000313" key="1">
    <source>
        <dbReference type="EMBL" id="GGH58211.1"/>
    </source>
</evidence>
<evidence type="ECO:0000313" key="2">
    <source>
        <dbReference type="Proteomes" id="UP000600171"/>
    </source>
</evidence>
<organism evidence="1 2">
    <name type="scientific">Rothia aerolata</name>
    <dbReference type="NCBI Taxonomy" id="1812262"/>
    <lineage>
        <taxon>Bacteria</taxon>
        <taxon>Bacillati</taxon>
        <taxon>Actinomycetota</taxon>
        <taxon>Actinomycetes</taxon>
        <taxon>Micrococcales</taxon>
        <taxon>Micrococcaceae</taxon>
        <taxon>Rothia</taxon>
    </lineage>
</organism>
<dbReference type="PANTHER" id="PTHR46523:SF1">
    <property type="entry name" value="DCTP PYROPHOSPHATASE 1"/>
    <property type="match status" value="1"/>
</dbReference>
<dbReference type="Gene3D" id="1.10.287.1080">
    <property type="entry name" value="MazG-like"/>
    <property type="match status" value="1"/>
</dbReference>
<sequence length="104" mass="12227">MKRYTVEKISKFIKVRDWGKFHTNENIAKSICIESAELLECFQWGDVADTNAYIDELADVLTYAYIMCINNNLDPDEIVLNKLDRTDKKYPVDKFYGSSRKYNK</sequence>
<dbReference type="SUPFAM" id="SSF101386">
    <property type="entry name" value="all-alpha NTP pyrophosphatases"/>
    <property type="match status" value="1"/>
</dbReference>
<dbReference type="GO" id="GO:0047429">
    <property type="term" value="F:nucleoside triphosphate diphosphatase activity"/>
    <property type="evidence" value="ECO:0007669"/>
    <property type="project" value="InterPro"/>
</dbReference>
<dbReference type="GO" id="GO:0009143">
    <property type="term" value="P:nucleoside triphosphate catabolic process"/>
    <property type="evidence" value="ECO:0007669"/>
    <property type="project" value="InterPro"/>
</dbReference>
<dbReference type="RefSeq" id="WP_188358669.1">
    <property type="nucleotide sequence ID" value="NZ_BMDC01000001.1"/>
</dbReference>
<reference evidence="1 2" key="1">
    <citation type="journal article" date="2014" name="Int. J. Syst. Evol. Microbiol.">
        <title>Complete genome sequence of Corynebacterium casei LMG S-19264T (=DSM 44701T), isolated from a smear-ripened cheese.</title>
        <authorList>
            <consortium name="US DOE Joint Genome Institute (JGI-PGF)"/>
            <person name="Walter F."/>
            <person name="Albersmeier A."/>
            <person name="Kalinowski J."/>
            <person name="Ruckert C."/>
        </authorList>
    </citation>
    <scope>NUCLEOTIDE SEQUENCE [LARGE SCALE GENOMIC DNA]</scope>
    <source>
        <strain evidence="1 2">CCM 8669</strain>
    </source>
</reference>
<proteinExistence type="predicted"/>
<dbReference type="Pfam" id="PF12643">
    <property type="entry name" value="MazG-like"/>
    <property type="match status" value="1"/>
</dbReference>
<dbReference type="PIRSF" id="PIRSF029826">
    <property type="entry name" value="UCP029826_pph"/>
    <property type="match status" value="1"/>
</dbReference>
<dbReference type="Proteomes" id="UP000600171">
    <property type="component" value="Unassembled WGS sequence"/>
</dbReference>
<keyword evidence="2" id="KW-1185">Reference proteome</keyword>
<dbReference type="PANTHER" id="PTHR46523">
    <property type="entry name" value="DCTP PYROPHOSPHATASE 1"/>
    <property type="match status" value="1"/>
</dbReference>
<dbReference type="InterPro" id="IPR025984">
    <property type="entry name" value="DCTPP"/>
</dbReference>
<name>A0A917ILR0_9MICC</name>
<gene>
    <name evidence="1" type="ORF">GCM10007359_04140</name>
</gene>
<protein>
    <submittedName>
        <fullName evidence="1">Nucleotide pyrophosphohydrolase</fullName>
    </submittedName>
</protein>
<dbReference type="EMBL" id="BMDC01000001">
    <property type="protein sequence ID" value="GGH58211.1"/>
    <property type="molecule type" value="Genomic_DNA"/>
</dbReference>
<dbReference type="AlphaFoldDB" id="A0A917ILR0"/>
<dbReference type="InterPro" id="IPR052555">
    <property type="entry name" value="dCTP_Pyrophosphatase"/>
</dbReference>
<dbReference type="CDD" id="cd11537">
    <property type="entry name" value="NTP-PPase_RS21-C6_like"/>
    <property type="match status" value="1"/>
</dbReference>
<comment type="caution">
    <text evidence="1">The sequence shown here is derived from an EMBL/GenBank/DDBJ whole genome shotgun (WGS) entry which is preliminary data.</text>
</comment>